<evidence type="ECO:0000256" key="6">
    <source>
        <dbReference type="HAMAP-Rule" id="MF_01208"/>
    </source>
</evidence>
<dbReference type="HOGENOM" id="CLU_074878_1_1_11"/>
<feature type="binding site" evidence="6">
    <location>
        <position position="122"/>
    </location>
    <ligand>
        <name>5-phospho-alpha-D-ribose 1-diphosphate</name>
        <dbReference type="ChEBI" id="CHEBI:58017"/>
        <note>ligand shared between dimeric partners</note>
    </ligand>
</feature>
<keyword evidence="4 6" id="KW-0808">Transferase</keyword>
<dbReference type="EMBL" id="AGBA01000015">
    <property type="protein sequence ID" value="EGY77006.1"/>
    <property type="molecule type" value="Genomic_DNA"/>
</dbReference>
<dbReference type="GO" id="GO:0004588">
    <property type="term" value="F:orotate phosphoribosyltransferase activity"/>
    <property type="evidence" value="ECO:0007669"/>
    <property type="project" value="UniProtKB-UniRule"/>
</dbReference>
<dbReference type="InterPro" id="IPR023031">
    <property type="entry name" value="OPRT"/>
</dbReference>
<feature type="domain" description="Phosphoribosyltransferase" evidence="7">
    <location>
        <begin position="68"/>
        <end position="183"/>
    </location>
</feature>
<evidence type="ECO:0000256" key="4">
    <source>
        <dbReference type="ARBA" id="ARBA00022679"/>
    </source>
</evidence>
<evidence type="ECO:0000256" key="2">
    <source>
        <dbReference type="ARBA" id="ARBA00011971"/>
    </source>
</evidence>
<accession>G4CZT7</accession>
<evidence type="ECO:0000313" key="9">
    <source>
        <dbReference type="Proteomes" id="UP000005332"/>
    </source>
</evidence>
<dbReference type="Proteomes" id="UP000005332">
    <property type="component" value="Unassembled WGS sequence"/>
</dbReference>
<keyword evidence="3 6" id="KW-0328">Glycosyltransferase</keyword>
<dbReference type="HAMAP" id="MF_01208">
    <property type="entry name" value="PyrE"/>
    <property type="match status" value="1"/>
</dbReference>
<organism evidence="8 9">
    <name type="scientific">Cutibacterium avidum ATCC 25577</name>
    <dbReference type="NCBI Taxonomy" id="997355"/>
    <lineage>
        <taxon>Bacteria</taxon>
        <taxon>Bacillati</taxon>
        <taxon>Actinomycetota</taxon>
        <taxon>Actinomycetes</taxon>
        <taxon>Propionibacteriales</taxon>
        <taxon>Propionibacteriaceae</taxon>
        <taxon>Cutibacterium</taxon>
    </lineage>
</organism>
<evidence type="ECO:0000259" key="7">
    <source>
        <dbReference type="Pfam" id="PF00156"/>
    </source>
</evidence>
<evidence type="ECO:0000256" key="5">
    <source>
        <dbReference type="ARBA" id="ARBA00022975"/>
    </source>
</evidence>
<name>G4CZT7_9ACTN</name>
<keyword evidence="5 6" id="KW-0665">Pyrimidine biosynthesis</keyword>
<protein>
    <recommendedName>
        <fullName evidence="2 6">Orotate phosphoribosyltransferase</fullName>
        <shortName evidence="6">OPRT</shortName>
        <shortName evidence="6">OPRTase</shortName>
        <ecNumber evidence="2 6">2.4.2.10</ecNumber>
    </recommendedName>
</protein>
<evidence type="ECO:0000256" key="3">
    <source>
        <dbReference type="ARBA" id="ARBA00022676"/>
    </source>
</evidence>
<comment type="catalytic activity">
    <reaction evidence="6">
        <text>orotidine 5'-phosphate + diphosphate = orotate + 5-phospho-alpha-D-ribose 1-diphosphate</text>
        <dbReference type="Rhea" id="RHEA:10380"/>
        <dbReference type="ChEBI" id="CHEBI:30839"/>
        <dbReference type="ChEBI" id="CHEBI:33019"/>
        <dbReference type="ChEBI" id="CHEBI:57538"/>
        <dbReference type="ChEBI" id="CHEBI:58017"/>
        <dbReference type="EC" id="2.4.2.10"/>
    </reaction>
</comment>
<dbReference type="PANTHER" id="PTHR19278">
    <property type="entry name" value="OROTATE PHOSPHORIBOSYLTRANSFERASE"/>
    <property type="match status" value="1"/>
</dbReference>
<comment type="pathway">
    <text evidence="1 6">Pyrimidine metabolism; UMP biosynthesis via de novo pathway; UMP from orotate: step 1/2.</text>
</comment>
<dbReference type="UniPathway" id="UPA00070">
    <property type="reaction ID" value="UER00119"/>
</dbReference>
<comment type="cofactor">
    <cofactor evidence="6">
        <name>Mg(2+)</name>
        <dbReference type="ChEBI" id="CHEBI:18420"/>
    </cofactor>
</comment>
<keyword evidence="6" id="KW-0460">Magnesium</keyword>
<dbReference type="InterPro" id="IPR004467">
    <property type="entry name" value="Or_phspho_trans_dom"/>
</dbReference>
<feature type="binding site" evidence="6">
    <location>
        <position position="148"/>
    </location>
    <ligand>
        <name>orotate</name>
        <dbReference type="ChEBI" id="CHEBI:30839"/>
    </ligand>
</feature>
<dbReference type="SUPFAM" id="SSF53271">
    <property type="entry name" value="PRTase-like"/>
    <property type="match status" value="1"/>
</dbReference>
<reference evidence="8 9" key="1">
    <citation type="submission" date="2011-06" db="EMBL/GenBank/DDBJ databases">
        <authorList>
            <person name="Muzny D."/>
            <person name="Qin X."/>
            <person name="Deng J."/>
            <person name="Jiang H."/>
            <person name="Liu Y."/>
            <person name="Qu J."/>
            <person name="Song X.-Z."/>
            <person name="Zhang L."/>
            <person name="Thornton R."/>
            <person name="Coyle M."/>
            <person name="Francisco L."/>
            <person name="Jackson L."/>
            <person name="Javaid M."/>
            <person name="Korchina V."/>
            <person name="Kovar C."/>
            <person name="Mata R."/>
            <person name="Mathew T."/>
            <person name="Ngo R."/>
            <person name="Nguyen L."/>
            <person name="Nguyen N."/>
            <person name="Okwuonu G."/>
            <person name="Ongeri F."/>
            <person name="Pham C."/>
            <person name="Simmons D."/>
            <person name="Wilczek-Boney K."/>
            <person name="Hale W."/>
            <person name="Jakkamsetti A."/>
            <person name="Pham P."/>
            <person name="Ruth R."/>
            <person name="San Lucas F."/>
            <person name="Warren J."/>
            <person name="Zhang J."/>
            <person name="Zhao Z."/>
            <person name="Zhou C."/>
            <person name="Zhu D."/>
            <person name="Lee S."/>
            <person name="Bess C."/>
            <person name="Blankenburg K."/>
            <person name="Forbes L."/>
            <person name="Fu Q."/>
            <person name="Gubbala S."/>
            <person name="Hirani K."/>
            <person name="Jayaseelan J.C."/>
            <person name="Lara F."/>
            <person name="Munidasa M."/>
            <person name="Palculict T."/>
            <person name="Patil S."/>
            <person name="Pu L.-L."/>
            <person name="Saada N."/>
            <person name="Tang L."/>
            <person name="Weissenberger G."/>
            <person name="Zhu Y."/>
            <person name="Hemphill L."/>
            <person name="Shang Y."/>
            <person name="Youmans B."/>
            <person name="Ayvaz T."/>
            <person name="Ross M."/>
            <person name="Santibanez J."/>
            <person name="Aqrawi P."/>
            <person name="Gross S."/>
            <person name="Joshi V."/>
            <person name="Fowler G."/>
            <person name="Nazareth L."/>
            <person name="Reid J."/>
            <person name="Worley K."/>
            <person name="Petrosino J."/>
            <person name="Highlander S."/>
            <person name="Gibbs R."/>
        </authorList>
    </citation>
    <scope>NUCLEOTIDE SEQUENCE [LARGE SCALE GENOMIC DNA]</scope>
    <source>
        <strain evidence="8 9">ATCC 25577</strain>
    </source>
</reference>
<dbReference type="AlphaFoldDB" id="G4CZT7"/>
<comment type="subunit">
    <text evidence="6">Homodimer.</text>
</comment>
<dbReference type="GO" id="GO:0000287">
    <property type="term" value="F:magnesium ion binding"/>
    <property type="evidence" value="ECO:0007669"/>
    <property type="project" value="UniProtKB-UniRule"/>
</dbReference>
<keyword evidence="9" id="KW-1185">Reference proteome</keyword>
<dbReference type="InterPro" id="IPR000836">
    <property type="entry name" value="PRTase_dom"/>
</dbReference>
<dbReference type="InterPro" id="IPR029057">
    <property type="entry name" value="PRTase-like"/>
</dbReference>
<dbReference type="Gene3D" id="3.40.50.2020">
    <property type="match status" value="1"/>
</dbReference>
<comment type="similarity">
    <text evidence="6">Belongs to the purine/pyrimidine phosphoribosyltransferase family. PyrE subfamily.</text>
</comment>
<dbReference type="GO" id="GO:0044205">
    <property type="term" value="P:'de novo' UMP biosynthetic process"/>
    <property type="evidence" value="ECO:0007669"/>
    <property type="project" value="UniProtKB-UniRule"/>
</dbReference>
<sequence length="233" mass="25053">MPDARQPDDNTTWRKTVMTVTNKEIAQQFAERLLDIEAVSLSPDAPFTWASGLHSPIYCDNRVTLSDPQIRDLIASGLAELVRANFDQVDVVAGTATAGIAHAALAADRLGAPMAYVRSAPKDHGRGNQIEGRIPDGSKVVMVEDLISTGGSVLKAAQAVEREGSTVVGVLALFSYQLEKGHRAFEEAGLPLYTLSNYPTLIEVAAESGRITPEQLATLQTWSSDPQAWSDAH</sequence>
<comment type="caution">
    <text evidence="6">Lacks conserved residue(s) required for the propagation of feature annotation.</text>
</comment>
<dbReference type="CDD" id="cd06223">
    <property type="entry name" value="PRTases_typeI"/>
    <property type="match status" value="1"/>
</dbReference>
<feature type="binding site" description="in other chain" evidence="6">
    <location>
        <begin position="144"/>
        <end position="152"/>
    </location>
    <ligand>
        <name>5-phospho-alpha-D-ribose 1-diphosphate</name>
        <dbReference type="ChEBI" id="CHEBI:58017"/>
        <note>ligand shared between dimeric partners</note>
    </ligand>
</feature>
<feature type="binding site" evidence="6">
    <location>
        <position position="118"/>
    </location>
    <ligand>
        <name>5-phospho-alpha-D-ribose 1-diphosphate</name>
        <dbReference type="ChEBI" id="CHEBI:58017"/>
        <note>ligand shared between dimeric partners</note>
    </ligand>
</feature>
<dbReference type="PATRIC" id="fig|997355.3.peg.1929"/>
<comment type="function">
    <text evidence="6">Catalyzes the transfer of a ribosyl phosphate group from 5-phosphoribose 1-diphosphate to orotate, leading to the formation of orotidine monophosphate (OMP).</text>
</comment>
<feature type="binding site" evidence="6">
    <location>
        <position position="124"/>
    </location>
    <ligand>
        <name>5-phospho-alpha-D-ribose 1-diphosphate</name>
        <dbReference type="ChEBI" id="CHEBI:58017"/>
        <note>ligand shared between dimeric partners</note>
    </ligand>
</feature>
<evidence type="ECO:0000256" key="1">
    <source>
        <dbReference type="ARBA" id="ARBA00004889"/>
    </source>
</evidence>
<gene>
    <name evidence="6 8" type="primary">pyrE</name>
    <name evidence="8" type="ORF">HMPREF9153_1959</name>
</gene>
<proteinExistence type="inferred from homology"/>
<comment type="caution">
    <text evidence="8">The sequence shown here is derived from an EMBL/GenBank/DDBJ whole genome shotgun (WGS) entry which is preliminary data.</text>
</comment>
<evidence type="ECO:0000313" key="8">
    <source>
        <dbReference type="EMBL" id="EGY77006.1"/>
    </source>
</evidence>
<dbReference type="Pfam" id="PF00156">
    <property type="entry name" value="Pribosyltran"/>
    <property type="match status" value="1"/>
</dbReference>
<dbReference type="PANTHER" id="PTHR19278:SF9">
    <property type="entry name" value="URIDINE 5'-MONOPHOSPHATE SYNTHASE"/>
    <property type="match status" value="1"/>
</dbReference>
<dbReference type="EC" id="2.4.2.10" evidence="2 6"/>
<dbReference type="GO" id="GO:0019856">
    <property type="term" value="P:pyrimidine nucleobase biosynthetic process"/>
    <property type="evidence" value="ECO:0007669"/>
    <property type="project" value="TreeGrafter"/>
</dbReference>
<dbReference type="NCBIfam" id="TIGR00336">
    <property type="entry name" value="pyrE"/>
    <property type="match status" value="1"/>
</dbReference>